<sequence length="389" mass="42833">MSSKANSAESVPQAEAAWAWFRDMGAPKYWVAPMVDQSELPFRMLCRRYGSTGAYSPMLHARLFLESKGYREEHFTTCDRDRPLLAQFCANDPDILLAAAREVEDVVDAVDLNLGCPQRIARRGHYGAFLMDDEPLVVSLVERLAKGLSRAKVTVKIRRFDDVARTVAYAAALERAGAYLVAVHGRTREQKTASAVAAEWEHIAAVKAALRVPVLANGNILSLADADRCMAETGADGVLSAEPLLADPGLFWDRRRQPGGDGGPLEGCRLLLEYLDLCDVYPVPYRMVKGHAFRMIGPWLSEHTDLRDLLNRGPNPCNEMVRELVTELMDRIEDCGRDHPIPAISEKKLAKLAAEEAKQAAIAEQLREEEAMAALSKAAAEGKLEPAAP</sequence>
<proteinExistence type="inferred from homology"/>
<evidence type="ECO:0000313" key="17">
    <source>
        <dbReference type="EMBL" id="KAK2075943.1"/>
    </source>
</evidence>
<keyword evidence="2" id="KW-0285">Flavoprotein</keyword>
<comment type="caution">
    <text evidence="17">The sequence shown here is derived from an EMBL/GenBank/DDBJ whole genome shotgun (WGS) entry which is preliminary data.</text>
</comment>
<evidence type="ECO:0000256" key="2">
    <source>
        <dbReference type="ARBA" id="ARBA00022630"/>
    </source>
</evidence>
<feature type="binding site" evidence="15">
    <location>
        <position position="87"/>
    </location>
    <ligand>
        <name>FMN</name>
        <dbReference type="ChEBI" id="CHEBI:58210"/>
    </ligand>
</feature>
<evidence type="ECO:0000256" key="11">
    <source>
        <dbReference type="ARBA" id="ARBA00047652"/>
    </source>
</evidence>
<evidence type="ECO:0000256" key="10">
    <source>
        <dbReference type="ARBA" id="ARBA00047287"/>
    </source>
</evidence>
<evidence type="ECO:0000256" key="8">
    <source>
        <dbReference type="ARBA" id="ARBA00038313"/>
    </source>
</evidence>
<dbReference type="EC" id="1.3.1.88" evidence="9"/>
<evidence type="ECO:0000256" key="1">
    <source>
        <dbReference type="ARBA" id="ARBA00001917"/>
    </source>
</evidence>
<dbReference type="Gene3D" id="3.20.20.70">
    <property type="entry name" value="Aldolase class I"/>
    <property type="match status" value="1"/>
</dbReference>
<comment type="cofactor">
    <cofactor evidence="1 15">
        <name>FMN</name>
        <dbReference type="ChEBI" id="CHEBI:58210"/>
    </cofactor>
</comment>
<dbReference type="InterPro" id="IPR013785">
    <property type="entry name" value="Aldolase_TIM"/>
</dbReference>
<accession>A0AAD9IEE7</accession>
<dbReference type="EMBL" id="JASFZW010000012">
    <property type="protein sequence ID" value="KAK2075943.1"/>
    <property type="molecule type" value="Genomic_DNA"/>
</dbReference>
<dbReference type="InterPro" id="IPR035587">
    <property type="entry name" value="DUS-like_FMN-bd"/>
</dbReference>
<keyword evidence="18" id="KW-1185">Reference proteome</keyword>
<name>A0AAD9IEE7_PROWI</name>
<dbReference type="GO" id="GO:0050660">
    <property type="term" value="F:flavin adenine dinucleotide binding"/>
    <property type="evidence" value="ECO:0007669"/>
    <property type="project" value="InterPro"/>
</dbReference>
<reference evidence="17" key="1">
    <citation type="submission" date="2021-01" db="EMBL/GenBank/DDBJ databases">
        <authorList>
            <person name="Eckstrom K.M.E."/>
        </authorList>
    </citation>
    <scope>NUCLEOTIDE SEQUENCE</scope>
    <source>
        <strain evidence="17">UVCC 0001</strain>
    </source>
</reference>
<feature type="binding site" evidence="15">
    <location>
        <begin position="33"/>
        <end position="35"/>
    </location>
    <ligand>
        <name>FMN</name>
        <dbReference type="ChEBI" id="CHEBI:58210"/>
    </ligand>
</feature>
<keyword evidence="4" id="KW-0819">tRNA processing</keyword>
<keyword evidence="5" id="KW-0521">NADP</keyword>
<dbReference type="CDD" id="cd02801">
    <property type="entry name" value="DUS_like_FMN"/>
    <property type="match status" value="1"/>
</dbReference>
<evidence type="ECO:0000256" key="4">
    <source>
        <dbReference type="ARBA" id="ARBA00022694"/>
    </source>
</evidence>
<dbReference type="AlphaFoldDB" id="A0AAD9IEE7"/>
<dbReference type="PROSITE" id="PS01136">
    <property type="entry name" value="UPF0034"/>
    <property type="match status" value="1"/>
</dbReference>
<keyword evidence="7" id="KW-0520">NAD</keyword>
<feature type="domain" description="DUS-like FMN-binding" evidence="16">
    <location>
        <begin position="31"/>
        <end position="252"/>
    </location>
</feature>
<evidence type="ECO:0000256" key="6">
    <source>
        <dbReference type="ARBA" id="ARBA00023002"/>
    </source>
</evidence>
<dbReference type="GO" id="GO:0017150">
    <property type="term" value="F:tRNA dihydrouridine synthase activity"/>
    <property type="evidence" value="ECO:0007669"/>
    <property type="project" value="InterPro"/>
</dbReference>
<evidence type="ECO:0000313" key="18">
    <source>
        <dbReference type="Proteomes" id="UP001255856"/>
    </source>
</evidence>
<evidence type="ECO:0000256" key="13">
    <source>
        <dbReference type="ARBA" id="ARBA00049467"/>
    </source>
</evidence>
<organism evidence="17 18">
    <name type="scientific">Prototheca wickerhamii</name>
    <dbReference type="NCBI Taxonomy" id="3111"/>
    <lineage>
        <taxon>Eukaryota</taxon>
        <taxon>Viridiplantae</taxon>
        <taxon>Chlorophyta</taxon>
        <taxon>core chlorophytes</taxon>
        <taxon>Trebouxiophyceae</taxon>
        <taxon>Chlorellales</taxon>
        <taxon>Chlorellaceae</taxon>
        <taxon>Prototheca</taxon>
    </lineage>
</organism>
<gene>
    <name evidence="17" type="ORF">QBZ16_001279</name>
</gene>
<dbReference type="PANTHER" id="PTHR11082">
    <property type="entry name" value="TRNA-DIHYDROURIDINE SYNTHASE"/>
    <property type="match status" value="1"/>
</dbReference>
<evidence type="ECO:0000256" key="7">
    <source>
        <dbReference type="ARBA" id="ARBA00023027"/>
    </source>
</evidence>
<feature type="binding site" evidence="15">
    <location>
        <position position="184"/>
    </location>
    <ligand>
        <name>FMN</name>
        <dbReference type="ChEBI" id="CHEBI:58210"/>
    </ligand>
</feature>
<evidence type="ECO:0000256" key="9">
    <source>
        <dbReference type="ARBA" id="ARBA00038890"/>
    </source>
</evidence>
<dbReference type="InterPro" id="IPR018517">
    <property type="entry name" value="tRNA_hU_synthase_CS"/>
</dbReference>
<evidence type="ECO:0000256" key="12">
    <source>
        <dbReference type="ARBA" id="ARBA00048934"/>
    </source>
</evidence>
<keyword evidence="6" id="KW-0560">Oxidoreductase</keyword>
<dbReference type="Proteomes" id="UP001255856">
    <property type="component" value="Unassembled WGS sequence"/>
</dbReference>
<comment type="catalytic activity">
    <reaction evidence="11">
        <text>5,6-dihydrouridine(16) in tRNA + NADP(+) = uridine(16) in tRNA + NADPH + H(+)</text>
        <dbReference type="Rhea" id="RHEA:53376"/>
        <dbReference type="Rhea" id="RHEA-COMP:13543"/>
        <dbReference type="Rhea" id="RHEA-COMP:13544"/>
        <dbReference type="ChEBI" id="CHEBI:15378"/>
        <dbReference type="ChEBI" id="CHEBI:57783"/>
        <dbReference type="ChEBI" id="CHEBI:58349"/>
        <dbReference type="ChEBI" id="CHEBI:65315"/>
        <dbReference type="ChEBI" id="CHEBI:74443"/>
        <dbReference type="EC" id="1.3.1.88"/>
    </reaction>
    <physiologicalReaction direction="right-to-left" evidence="11">
        <dbReference type="Rhea" id="RHEA:53378"/>
    </physiologicalReaction>
</comment>
<comment type="catalytic activity">
    <reaction evidence="10">
        <text>5,6-dihydrouridine(17) in tRNA + NAD(+) = uridine(17) in tRNA + NADH + H(+)</text>
        <dbReference type="Rhea" id="RHEA:53372"/>
        <dbReference type="Rhea" id="RHEA-COMP:13541"/>
        <dbReference type="Rhea" id="RHEA-COMP:13542"/>
        <dbReference type="ChEBI" id="CHEBI:15378"/>
        <dbReference type="ChEBI" id="CHEBI:57540"/>
        <dbReference type="ChEBI" id="CHEBI:57945"/>
        <dbReference type="ChEBI" id="CHEBI:65315"/>
        <dbReference type="ChEBI" id="CHEBI:74443"/>
        <dbReference type="EC" id="1.3.1.88"/>
    </reaction>
    <physiologicalReaction direction="right-to-left" evidence="10">
        <dbReference type="Rhea" id="RHEA:53374"/>
    </physiologicalReaction>
</comment>
<protein>
    <recommendedName>
        <fullName evidence="9">tRNA-dihydrouridine(16/17) synthase [NAD(P)(+)]</fullName>
        <ecNumber evidence="9">1.3.1.88</ecNumber>
    </recommendedName>
</protein>
<evidence type="ECO:0000256" key="5">
    <source>
        <dbReference type="ARBA" id="ARBA00022857"/>
    </source>
</evidence>
<keyword evidence="15" id="KW-0547">Nucleotide-binding</keyword>
<feature type="active site" description="Proton donor" evidence="14">
    <location>
        <position position="116"/>
    </location>
</feature>
<dbReference type="Pfam" id="PF01207">
    <property type="entry name" value="Dus"/>
    <property type="match status" value="1"/>
</dbReference>
<keyword evidence="3 15" id="KW-0288">FMN</keyword>
<evidence type="ECO:0000256" key="15">
    <source>
        <dbReference type="PIRSR" id="PIRSR006621-2"/>
    </source>
</evidence>
<evidence type="ECO:0000256" key="3">
    <source>
        <dbReference type="ARBA" id="ARBA00022643"/>
    </source>
</evidence>
<dbReference type="SUPFAM" id="SSF51395">
    <property type="entry name" value="FMN-linked oxidoreductases"/>
    <property type="match status" value="1"/>
</dbReference>
<feature type="binding site" evidence="15">
    <location>
        <position position="156"/>
    </location>
    <ligand>
        <name>FMN</name>
        <dbReference type="ChEBI" id="CHEBI:58210"/>
    </ligand>
</feature>
<evidence type="ECO:0000256" key="14">
    <source>
        <dbReference type="PIRSR" id="PIRSR006621-1"/>
    </source>
</evidence>
<evidence type="ECO:0000259" key="16">
    <source>
        <dbReference type="Pfam" id="PF01207"/>
    </source>
</evidence>
<comment type="catalytic activity">
    <reaction evidence="13">
        <text>5,6-dihydrouridine(17) in tRNA + NADP(+) = uridine(17) in tRNA + NADPH + H(+)</text>
        <dbReference type="Rhea" id="RHEA:53368"/>
        <dbReference type="Rhea" id="RHEA-COMP:13541"/>
        <dbReference type="Rhea" id="RHEA-COMP:13542"/>
        <dbReference type="ChEBI" id="CHEBI:15378"/>
        <dbReference type="ChEBI" id="CHEBI:57783"/>
        <dbReference type="ChEBI" id="CHEBI:58349"/>
        <dbReference type="ChEBI" id="CHEBI:65315"/>
        <dbReference type="ChEBI" id="CHEBI:74443"/>
        <dbReference type="EC" id="1.3.1.88"/>
    </reaction>
    <physiologicalReaction direction="right-to-left" evidence="13">
        <dbReference type="Rhea" id="RHEA:53370"/>
    </physiologicalReaction>
</comment>
<comment type="catalytic activity">
    <reaction evidence="12">
        <text>5,6-dihydrouridine(16) in tRNA + NAD(+) = uridine(16) in tRNA + NADH + H(+)</text>
        <dbReference type="Rhea" id="RHEA:53380"/>
        <dbReference type="Rhea" id="RHEA-COMP:13543"/>
        <dbReference type="Rhea" id="RHEA-COMP:13544"/>
        <dbReference type="ChEBI" id="CHEBI:15378"/>
        <dbReference type="ChEBI" id="CHEBI:57540"/>
        <dbReference type="ChEBI" id="CHEBI:57945"/>
        <dbReference type="ChEBI" id="CHEBI:65315"/>
        <dbReference type="ChEBI" id="CHEBI:74443"/>
        <dbReference type="EC" id="1.3.1.88"/>
    </reaction>
    <physiologicalReaction direction="right-to-left" evidence="12">
        <dbReference type="Rhea" id="RHEA:53382"/>
    </physiologicalReaction>
</comment>
<comment type="similarity">
    <text evidence="8">Belongs to the Dus family. Dus1 subfamily.</text>
</comment>
<dbReference type="PANTHER" id="PTHR11082:SF5">
    <property type="entry name" value="TRNA-DIHYDROURIDINE(16_17) SYNTHASE [NAD(P)(+)]-LIKE"/>
    <property type="match status" value="1"/>
</dbReference>